<accession>A0A0B0NM65</accession>
<evidence type="ECO:0000313" key="2">
    <source>
        <dbReference type="Proteomes" id="UP000032142"/>
    </source>
</evidence>
<dbReference type="Proteomes" id="UP000032142">
    <property type="component" value="Unassembled WGS sequence"/>
</dbReference>
<evidence type="ECO:0000313" key="1">
    <source>
        <dbReference type="EMBL" id="KHG12176.1"/>
    </source>
</evidence>
<gene>
    <name evidence="1" type="ORF">F383_17576</name>
</gene>
<name>A0A0B0NM65_GOSAR</name>
<reference evidence="2" key="1">
    <citation type="submission" date="2014-09" db="EMBL/GenBank/DDBJ databases">
        <authorList>
            <person name="Mudge J."/>
            <person name="Ramaraj T."/>
            <person name="Lindquist I.E."/>
            <person name="Bharti A.K."/>
            <person name="Sundararajan A."/>
            <person name="Cameron C.T."/>
            <person name="Woodward J.E."/>
            <person name="May G.D."/>
            <person name="Brubaker C."/>
            <person name="Broadhvest J."/>
            <person name="Wilkins T.A."/>
        </authorList>
    </citation>
    <scope>NUCLEOTIDE SEQUENCE</scope>
    <source>
        <strain evidence="2">cv. AKA8401</strain>
    </source>
</reference>
<protein>
    <submittedName>
        <fullName evidence="1">NADPH--cytochrome P450 reductase</fullName>
    </submittedName>
</protein>
<sequence>MFERPRTNLRNGFTCKTTFGTLSSYLISCKTLSWTLALYELFELSAYPYDFELFNGHFKKGMNI</sequence>
<dbReference type="AlphaFoldDB" id="A0A0B0NM65"/>
<keyword evidence="2" id="KW-1185">Reference proteome</keyword>
<dbReference type="EMBL" id="KN397222">
    <property type="protein sequence ID" value="KHG12176.1"/>
    <property type="molecule type" value="Genomic_DNA"/>
</dbReference>
<proteinExistence type="predicted"/>
<organism evidence="1 2">
    <name type="scientific">Gossypium arboreum</name>
    <name type="common">Tree cotton</name>
    <name type="synonym">Gossypium nanking</name>
    <dbReference type="NCBI Taxonomy" id="29729"/>
    <lineage>
        <taxon>Eukaryota</taxon>
        <taxon>Viridiplantae</taxon>
        <taxon>Streptophyta</taxon>
        <taxon>Embryophyta</taxon>
        <taxon>Tracheophyta</taxon>
        <taxon>Spermatophyta</taxon>
        <taxon>Magnoliopsida</taxon>
        <taxon>eudicotyledons</taxon>
        <taxon>Gunneridae</taxon>
        <taxon>Pentapetalae</taxon>
        <taxon>rosids</taxon>
        <taxon>malvids</taxon>
        <taxon>Malvales</taxon>
        <taxon>Malvaceae</taxon>
        <taxon>Malvoideae</taxon>
        <taxon>Gossypium</taxon>
    </lineage>
</organism>